<accession>A4BEK6</accession>
<dbReference type="RefSeq" id="WP_008047064.1">
    <property type="nucleotide sequence ID" value="NZ_CH724153.1"/>
</dbReference>
<sequence>MNQQELSQLQETLRASTSVAQEFSDLLEKEKHALTSLEKDTVTSLLEQKELLIQQLSAYQKTILHFCETHKTEPSYSALRSYLYRLGLEPERAESILKDWTQLKNSLIKNQALNKTNEAILEELIRRNQIKQQIFHNLGRRSDTYSAKGQQTSQAAQGWVEQV</sequence>
<keyword evidence="3" id="KW-1005">Bacterial flagellum biogenesis</keyword>
<dbReference type="SUPFAM" id="SSF140566">
    <property type="entry name" value="FlgN-like"/>
    <property type="match status" value="1"/>
</dbReference>
<keyword evidence="5" id="KW-1185">Reference proteome</keyword>
<dbReference type="Proteomes" id="UP000005953">
    <property type="component" value="Unassembled WGS sequence"/>
</dbReference>
<evidence type="ECO:0000256" key="2">
    <source>
        <dbReference type="ARBA" id="ARBA00007703"/>
    </source>
</evidence>
<comment type="similarity">
    <text evidence="2">Belongs to the FlgN family.</text>
</comment>
<proteinExistence type="inferred from homology"/>
<comment type="function">
    <text evidence="1">Required for the efficient initiation of filament assembly.</text>
</comment>
<dbReference type="InterPro" id="IPR007809">
    <property type="entry name" value="FlgN-like"/>
</dbReference>
<dbReference type="InterPro" id="IPR036679">
    <property type="entry name" value="FlgN-like_sf"/>
</dbReference>
<dbReference type="AlphaFoldDB" id="A4BEK6"/>
<dbReference type="Pfam" id="PF05130">
    <property type="entry name" value="FlgN"/>
    <property type="match status" value="1"/>
</dbReference>
<protein>
    <recommendedName>
        <fullName evidence="6">Flagella synthesis protein FlgN</fullName>
    </recommendedName>
</protein>
<dbReference type="OrthoDB" id="6196075at2"/>
<organism evidence="4 5">
    <name type="scientific">Reinekea blandensis MED297</name>
    <dbReference type="NCBI Taxonomy" id="314283"/>
    <lineage>
        <taxon>Bacteria</taxon>
        <taxon>Pseudomonadati</taxon>
        <taxon>Pseudomonadota</taxon>
        <taxon>Gammaproteobacteria</taxon>
        <taxon>Oceanospirillales</taxon>
        <taxon>Saccharospirillaceae</taxon>
        <taxon>Reinekea</taxon>
    </lineage>
</organism>
<gene>
    <name evidence="4" type="ORF">MED297_02397</name>
</gene>
<evidence type="ECO:0000313" key="5">
    <source>
        <dbReference type="Proteomes" id="UP000005953"/>
    </source>
</evidence>
<evidence type="ECO:0008006" key="6">
    <source>
        <dbReference type="Google" id="ProtNLM"/>
    </source>
</evidence>
<dbReference type="EMBL" id="AAOE01000010">
    <property type="protein sequence ID" value="EAR09433.1"/>
    <property type="molecule type" value="Genomic_DNA"/>
</dbReference>
<evidence type="ECO:0000256" key="3">
    <source>
        <dbReference type="ARBA" id="ARBA00022795"/>
    </source>
</evidence>
<reference evidence="4 5" key="1">
    <citation type="submission" date="2006-02" db="EMBL/GenBank/DDBJ databases">
        <authorList>
            <person name="Pinhassi J."/>
            <person name="Pedros-Alio C."/>
            <person name="Ferriera S."/>
            <person name="Johnson J."/>
            <person name="Kravitz S."/>
            <person name="Halpern A."/>
            <person name="Remington K."/>
            <person name="Beeson K."/>
            <person name="Tran B."/>
            <person name="Rogers Y.-H."/>
            <person name="Friedman R."/>
            <person name="Venter J.C."/>
        </authorList>
    </citation>
    <scope>NUCLEOTIDE SEQUENCE [LARGE SCALE GENOMIC DNA]</scope>
    <source>
        <strain evidence="4 5">MED297</strain>
    </source>
</reference>
<dbReference type="Gene3D" id="1.20.58.300">
    <property type="entry name" value="FlgN-like"/>
    <property type="match status" value="1"/>
</dbReference>
<comment type="caution">
    <text evidence="4">The sequence shown here is derived from an EMBL/GenBank/DDBJ whole genome shotgun (WGS) entry which is preliminary data.</text>
</comment>
<dbReference type="GO" id="GO:0044780">
    <property type="term" value="P:bacterial-type flagellum assembly"/>
    <property type="evidence" value="ECO:0007669"/>
    <property type="project" value="InterPro"/>
</dbReference>
<dbReference type="STRING" id="314283.MED297_02397"/>
<evidence type="ECO:0000256" key="1">
    <source>
        <dbReference type="ARBA" id="ARBA00002397"/>
    </source>
</evidence>
<name>A4BEK6_9GAMM</name>
<evidence type="ECO:0000313" key="4">
    <source>
        <dbReference type="EMBL" id="EAR09433.1"/>
    </source>
</evidence>
<dbReference type="HOGENOM" id="CLU_1625733_0_0_6"/>